<dbReference type="OrthoDB" id="288203at2759"/>
<evidence type="ECO:0000256" key="3">
    <source>
        <dbReference type="ARBA" id="ARBA00022989"/>
    </source>
</evidence>
<feature type="transmembrane region" description="Helical" evidence="6">
    <location>
        <begin position="409"/>
        <end position="430"/>
    </location>
</feature>
<dbReference type="GeneID" id="106164285"/>
<evidence type="ECO:0000256" key="6">
    <source>
        <dbReference type="SAM" id="Phobius"/>
    </source>
</evidence>
<dbReference type="CDD" id="cd07042">
    <property type="entry name" value="STAS_SulP_like_sulfate_transporter"/>
    <property type="match status" value="1"/>
</dbReference>
<feature type="transmembrane region" description="Helical" evidence="6">
    <location>
        <begin position="280"/>
        <end position="305"/>
    </location>
</feature>
<feature type="region of interest" description="Disordered" evidence="5">
    <location>
        <begin position="884"/>
        <end position="983"/>
    </location>
</feature>
<dbReference type="Pfam" id="PF01740">
    <property type="entry name" value="STAS"/>
    <property type="match status" value="1"/>
</dbReference>
<evidence type="ECO:0000256" key="5">
    <source>
        <dbReference type="SAM" id="MobiDB-lite"/>
    </source>
</evidence>
<dbReference type="SUPFAM" id="SSF52091">
    <property type="entry name" value="SpoIIaa-like"/>
    <property type="match status" value="1"/>
</dbReference>
<feature type="transmembrane region" description="Helical" evidence="6">
    <location>
        <begin position="370"/>
        <end position="389"/>
    </location>
</feature>
<dbReference type="Gene3D" id="3.30.750.24">
    <property type="entry name" value="STAS domain"/>
    <property type="match status" value="1"/>
</dbReference>
<dbReference type="InterPro" id="IPR036513">
    <property type="entry name" value="STAS_dom_sf"/>
</dbReference>
<dbReference type="InterPro" id="IPR011547">
    <property type="entry name" value="SLC26A/SulP_dom"/>
</dbReference>
<protein>
    <submittedName>
        <fullName evidence="9">Sulfate transporter-like</fullName>
    </submittedName>
</protein>
<evidence type="ECO:0000313" key="8">
    <source>
        <dbReference type="Proteomes" id="UP000085678"/>
    </source>
</evidence>
<dbReference type="Proteomes" id="UP000085678">
    <property type="component" value="Unplaced"/>
</dbReference>
<feature type="compositionally biased region" description="Basic and acidic residues" evidence="5">
    <location>
        <begin position="959"/>
        <end position="976"/>
    </location>
</feature>
<dbReference type="KEGG" id="lak:106164285"/>
<dbReference type="NCBIfam" id="TIGR00815">
    <property type="entry name" value="sulP"/>
    <property type="match status" value="1"/>
</dbReference>
<feature type="region of interest" description="Disordered" evidence="5">
    <location>
        <begin position="1"/>
        <end position="22"/>
    </location>
</feature>
<dbReference type="PANTHER" id="PTHR11814">
    <property type="entry name" value="SULFATE TRANSPORTER"/>
    <property type="match status" value="1"/>
</dbReference>
<organism evidence="8 9">
    <name type="scientific">Lingula anatina</name>
    <name type="common">Brachiopod</name>
    <name type="synonym">Lingula unguis</name>
    <dbReference type="NCBI Taxonomy" id="7574"/>
    <lineage>
        <taxon>Eukaryota</taxon>
        <taxon>Metazoa</taxon>
        <taxon>Spiralia</taxon>
        <taxon>Lophotrochozoa</taxon>
        <taxon>Brachiopoda</taxon>
        <taxon>Linguliformea</taxon>
        <taxon>Lingulata</taxon>
        <taxon>Lingulida</taxon>
        <taxon>Linguloidea</taxon>
        <taxon>Lingulidae</taxon>
        <taxon>Lingula</taxon>
    </lineage>
</organism>
<evidence type="ECO:0000256" key="4">
    <source>
        <dbReference type="ARBA" id="ARBA00023136"/>
    </source>
</evidence>
<feature type="compositionally biased region" description="Polar residues" evidence="5">
    <location>
        <begin position="695"/>
        <end position="713"/>
    </location>
</feature>
<feature type="transmembrane region" description="Helical" evidence="6">
    <location>
        <begin position="442"/>
        <end position="462"/>
    </location>
</feature>
<keyword evidence="4 6" id="KW-0472">Membrane</keyword>
<dbReference type="GO" id="GO:0016020">
    <property type="term" value="C:membrane"/>
    <property type="evidence" value="ECO:0007669"/>
    <property type="project" value="UniProtKB-SubCell"/>
</dbReference>
<dbReference type="GO" id="GO:0055085">
    <property type="term" value="P:transmembrane transport"/>
    <property type="evidence" value="ECO:0007669"/>
    <property type="project" value="InterPro"/>
</dbReference>
<feature type="transmembrane region" description="Helical" evidence="6">
    <location>
        <begin position="206"/>
        <end position="232"/>
    </location>
</feature>
<keyword evidence="2 6" id="KW-0812">Transmembrane</keyword>
<feature type="region of interest" description="Disordered" evidence="5">
    <location>
        <begin position="695"/>
        <end position="714"/>
    </location>
</feature>
<feature type="region of interest" description="Disordered" evidence="5">
    <location>
        <begin position="608"/>
        <end position="667"/>
    </location>
</feature>
<dbReference type="STRING" id="7574.A0A1S3IHM2"/>
<dbReference type="InParanoid" id="A0A1S3IHM2"/>
<feature type="transmembrane region" description="Helical" evidence="6">
    <location>
        <begin position="468"/>
        <end position="486"/>
    </location>
</feature>
<evidence type="ECO:0000259" key="7">
    <source>
        <dbReference type="PROSITE" id="PS50801"/>
    </source>
</evidence>
<accession>A0A1S3IHM2</accession>
<keyword evidence="8" id="KW-1185">Reference proteome</keyword>
<evidence type="ECO:0000256" key="2">
    <source>
        <dbReference type="ARBA" id="ARBA00022692"/>
    </source>
</evidence>
<dbReference type="FunCoup" id="A0A1S3IHM2">
    <property type="interactions" value="139"/>
</dbReference>
<dbReference type="RefSeq" id="XP_013397618.1">
    <property type="nucleotide sequence ID" value="XM_013542164.1"/>
</dbReference>
<feature type="compositionally biased region" description="Basic and acidic residues" evidence="5">
    <location>
        <begin position="614"/>
        <end position="639"/>
    </location>
</feature>
<feature type="transmembrane region" description="Helical" evidence="6">
    <location>
        <begin position="507"/>
        <end position="535"/>
    </location>
</feature>
<feature type="domain" description="STAS" evidence="7">
    <location>
        <begin position="559"/>
        <end position="876"/>
    </location>
</feature>
<dbReference type="InterPro" id="IPR002645">
    <property type="entry name" value="STAS_dom"/>
</dbReference>
<feature type="compositionally biased region" description="Basic and acidic residues" evidence="5">
    <location>
        <begin position="915"/>
        <end position="950"/>
    </location>
</feature>
<dbReference type="InterPro" id="IPR001902">
    <property type="entry name" value="SLC26A/SulP_fam"/>
</dbReference>
<dbReference type="AlphaFoldDB" id="A0A1S3IHM2"/>
<gene>
    <name evidence="9" type="primary">LOC106164285</name>
</gene>
<comment type="subcellular location">
    <subcellularLocation>
        <location evidence="1">Membrane</location>
        <topology evidence="1">Multi-pass membrane protein</topology>
    </subcellularLocation>
</comment>
<keyword evidence="3 6" id="KW-1133">Transmembrane helix</keyword>
<name>A0A1S3IHM2_LINAN</name>
<reference evidence="9" key="1">
    <citation type="submission" date="2025-08" db="UniProtKB">
        <authorList>
            <consortium name="RefSeq"/>
        </authorList>
    </citation>
    <scope>IDENTIFICATION</scope>
    <source>
        <tissue evidence="9">Gonads</tissue>
    </source>
</reference>
<evidence type="ECO:0000313" key="9">
    <source>
        <dbReference type="RefSeq" id="XP_013397618.1"/>
    </source>
</evidence>
<dbReference type="Pfam" id="PF00916">
    <property type="entry name" value="Sulfate_transp"/>
    <property type="match status" value="1"/>
</dbReference>
<sequence>MRLPLQSQPPIEMRQRNNTMSSDNGEVYKVDRAIYRQEVFDETHGFTGTLPTPMKTRLKKALISRCSCTAKKFIMHHLPFIHILRYYKIPRWIPGDLIGGLTIGIMNLPQSIAYALLASLPPIMGLYTTFFPAVCYFFLGTSRHISVGSESVIALMVGSVVEREIINFKHSAMAEMGNSTSNATELFSDDHDGFSDDDPELIKYKVGIALTLTFLTGLWQLVMGVCGLGFLAHYLSDTLISAFTTGAAMLTFTSQIKYVFGIKVPTQHAPFKVMKTYYHLALNLFDTNVAELLVSMITIASLLIVKECINSRCQRTKLKMPVPIELLVVVVGTLVSFTSNLPDNYGVAIVGDIPTGIPAPTLEPLNNLRYLWLIIDAFWIALISFTISVSLGKLLGKLHDYEINPDQELLAFGVCNSVGSLFSTFCCGGAMSRSMVQHSMGVNTQLSGLLNSILTLVVMLFVGPLFRTLPRCILACIVLVALKGMFMQYKDLPKLWNISKYDFAMWIVMYLAVLLLGVDIGLVTGVGFSLFTIILRSARPYCCLYGQADDSDIYRDNTKYEYVKELDGIKIFHFEASLYYANADHFRRSLFKLTNANPLALKKDRRKFGKRKRRFEERVQKQLRKKEKDSGKQDDKKPSGSESQTNLSQTSLELQSPQPSHVVPTQEIPTITAGRPTVRPFRRLDTTYGINIAPISNTAPAPPANTSEYQEAQPSGPMSFLKKALHFRKDRVRLDSEFSVKVNPVRAQDYHEGTPQTSMDPRPVVSGRYLQAIEEDPETGGYEEYHMSDDIPVFEEEPPNFDISHIVLDCSAMMYTDAVGVKVLNQVINDYKNVDVMVLLADCRANFREMLKRIGFFESNPTDIIFLTIHDAVMHAIYEQNELSTEDDDINSTSGDSGHSEDTNSHSELSSSHNQDVEKASKKSSEHSKSSSKKKTESEGSAKSNKENDKTNTQGHVNEGYDSHDSEDDRTVEIAQDKFFLPA</sequence>
<feature type="compositionally biased region" description="Polar residues" evidence="5">
    <location>
        <begin position="640"/>
        <end position="659"/>
    </location>
</feature>
<feature type="transmembrane region" description="Helical" evidence="6">
    <location>
        <begin position="112"/>
        <end position="139"/>
    </location>
</feature>
<dbReference type="PROSITE" id="PS50801">
    <property type="entry name" value="STAS"/>
    <property type="match status" value="1"/>
</dbReference>
<feature type="transmembrane region" description="Helical" evidence="6">
    <location>
        <begin position="239"/>
        <end position="260"/>
    </location>
</feature>
<proteinExistence type="predicted"/>
<evidence type="ECO:0000256" key="1">
    <source>
        <dbReference type="ARBA" id="ARBA00004141"/>
    </source>
</evidence>